<dbReference type="RefSeq" id="WP_133155696.1">
    <property type="nucleotide sequence ID" value="NZ_CP037867.1"/>
</dbReference>
<evidence type="ECO:0000313" key="3">
    <source>
        <dbReference type="Proteomes" id="UP000293912"/>
    </source>
</evidence>
<dbReference type="Proteomes" id="UP000293912">
    <property type="component" value="Chromosome"/>
</dbReference>
<dbReference type="EMBL" id="CP037867">
    <property type="protein sequence ID" value="QBM26602.1"/>
    <property type="molecule type" value="Genomic_DNA"/>
</dbReference>
<sequence length="269" mass="29854" precursor="true">MKKTLNVAPHALVIAVLLIGATVAHAGRSCEQRPLTPQTLTQGLELAQRTAQALDAEFARSGARVVVLGRAGQDLSKYQLRYSHLGWAYKTPEGPWRVLHKLNQCGTATGSIYRQGLGEFFLDDLWRHEAVWSVPAPQLQAPLYALLNDRGRSLRLHERDYNMVAYAWGTRYQQSNQWAIETMAMAAEPGVTTRAQAQAWLGFKGYQPSTLRLGPLKRLGASAGSAHIRFDDHPNEKRFSDRIETVTVDSVLDWLARSGLGSAPQRLAL</sequence>
<gene>
    <name evidence="2" type="ORF">HPF_02840</name>
</gene>
<dbReference type="KEGG" id="hpse:HPF_02840"/>
<proteinExistence type="predicted"/>
<dbReference type="Pfam" id="PF09916">
    <property type="entry name" value="DUF2145"/>
    <property type="match status" value="1"/>
</dbReference>
<accession>A0A4P6WS47</accession>
<organism evidence="2 3">
    <name type="scientific">Hydrogenophaga pseudoflava</name>
    <name type="common">Pseudomonas carboxydoflava</name>
    <dbReference type="NCBI Taxonomy" id="47421"/>
    <lineage>
        <taxon>Bacteria</taxon>
        <taxon>Pseudomonadati</taxon>
        <taxon>Pseudomonadota</taxon>
        <taxon>Betaproteobacteria</taxon>
        <taxon>Burkholderiales</taxon>
        <taxon>Comamonadaceae</taxon>
        <taxon>Hydrogenophaga</taxon>
    </lineage>
</organism>
<feature type="chain" id="PRO_5020334231" description="DUF2145 domain-containing protein" evidence="1">
    <location>
        <begin position="27"/>
        <end position="269"/>
    </location>
</feature>
<evidence type="ECO:0000313" key="2">
    <source>
        <dbReference type="EMBL" id="QBM26602.1"/>
    </source>
</evidence>
<evidence type="ECO:0008006" key="4">
    <source>
        <dbReference type="Google" id="ProtNLM"/>
    </source>
</evidence>
<evidence type="ECO:0000256" key="1">
    <source>
        <dbReference type="SAM" id="SignalP"/>
    </source>
</evidence>
<keyword evidence="3" id="KW-1185">Reference proteome</keyword>
<dbReference type="AlphaFoldDB" id="A0A4P6WS47"/>
<keyword evidence="1" id="KW-0732">Signal</keyword>
<protein>
    <recommendedName>
        <fullName evidence="4">DUF2145 domain-containing protein</fullName>
    </recommendedName>
</protein>
<reference evidence="2 3" key="1">
    <citation type="submission" date="2019-03" db="EMBL/GenBank/DDBJ databases">
        <authorList>
            <person name="Sebastian G."/>
            <person name="Baumann P."/>
            <person name="Ruckert C."/>
            <person name="Kalinowski J."/>
            <person name="Nebel B."/>
            <person name="Takors R."/>
            <person name="Blombach B."/>
        </authorList>
    </citation>
    <scope>NUCLEOTIDE SEQUENCE [LARGE SCALE GENOMIC DNA]</scope>
    <source>
        <strain evidence="2 3">DSM 1084</strain>
    </source>
</reference>
<feature type="signal peptide" evidence="1">
    <location>
        <begin position="1"/>
        <end position="26"/>
    </location>
</feature>
<name>A0A4P6WS47_HYDPS</name>
<dbReference type="InterPro" id="IPR014547">
    <property type="entry name" value="UCP028477"/>
</dbReference>